<evidence type="ECO:0000256" key="1">
    <source>
        <dbReference type="SAM" id="Phobius"/>
    </source>
</evidence>
<evidence type="ECO:0000313" key="3">
    <source>
        <dbReference type="Proteomes" id="UP000677668"/>
    </source>
</evidence>
<sequence>MFGGRELWRQALLWLAVCVLAVGAGAVHQWQTGRIGVLGDYAYIVDTAWRIAQGEVMYRDFGLPHSPLTFHVQATLIKVFGFSYGVTAWYCTVVNVGYVLLTYGLVRVLVPGWSGVALCVPLVWLAPHSIYPHPFYDPDACWLVLLNLNLLHWVATRRVGAVVAFLGGVTTVLPALAKQNVGYPYVVLVVGVVVWWGWVRKRWAGGHVGEGSQEESKEERKEEGTEELDVVGLRWFGAGVAAGVVGAVVWLGLTCGLENYWFWIFVSASRRLARPTIPETYGNYAPWAVGGALVLGWWLWQRKGEGARPSWVTTASLALLLGPFVVVSAITWLCGRFFVEFDYPLLSLWVPVMILTLVVGLWQLPSALSASQPVRAMLPWMAVILTFFSFLSQGYTRSSYGIWACFALMVAYAVSPFGSDRRQPLVCWGIALTLTLAAIPYVYHNIRLRYVDQRGASLQTVSSGPLRGFTAYSPHLSNFAELLGFVADHIPEAEPVVCIPQEEPFYVVTGRRNPLPMVIFDRTATPFSPESIVEEAGRRQVNWVIVKRVLQMDWILAKEIKGIPEAFSRKYPKVARLKGYDILYRSAPAQADSP</sequence>
<gene>
    <name evidence="2" type="ORF">J8C05_07625</name>
</gene>
<feature type="transmembrane region" description="Helical" evidence="1">
    <location>
        <begin position="400"/>
        <end position="418"/>
    </location>
</feature>
<keyword evidence="1" id="KW-0472">Membrane</keyword>
<feature type="transmembrane region" description="Helical" evidence="1">
    <location>
        <begin position="284"/>
        <end position="300"/>
    </location>
</feature>
<organism evidence="2 3">
    <name type="scientific">Chloracidobacterium sp. N</name>
    <dbReference type="NCBI Taxonomy" id="2821540"/>
    <lineage>
        <taxon>Bacteria</taxon>
        <taxon>Pseudomonadati</taxon>
        <taxon>Acidobacteriota</taxon>
        <taxon>Terriglobia</taxon>
        <taxon>Terriglobales</taxon>
        <taxon>Acidobacteriaceae</taxon>
        <taxon>Chloracidobacterium</taxon>
        <taxon>Chloracidobacterium aggregatum</taxon>
    </lineage>
</organism>
<feature type="transmembrane region" description="Helical" evidence="1">
    <location>
        <begin position="183"/>
        <end position="199"/>
    </location>
</feature>
<evidence type="ECO:0000313" key="2">
    <source>
        <dbReference type="EMBL" id="QUV94980.1"/>
    </source>
</evidence>
<keyword evidence="1" id="KW-1133">Transmembrane helix</keyword>
<proteinExistence type="predicted"/>
<feature type="transmembrane region" description="Helical" evidence="1">
    <location>
        <begin position="108"/>
        <end position="127"/>
    </location>
</feature>
<feature type="transmembrane region" description="Helical" evidence="1">
    <location>
        <begin position="79"/>
        <end position="101"/>
    </location>
</feature>
<protein>
    <recommendedName>
        <fullName evidence="4">Glycosyltransferase RgtA/B/C/D-like domain-containing protein</fullName>
    </recommendedName>
</protein>
<keyword evidence="3" id="KW-1185">Reference proteome</keyword>
<feature type="transmembrane region" description="Helical" evidence="1">
    <location>
        <begin position="312"/>
        <end position="333"/>
    </location>
</feature>
<accession>A0ABX8B5I5</accession>
<dbReference type="EMBL" id="CP072642">
    <property type="protein sequence ID" value="QUV94980.1"/>
    <property type="molecule type" value="Genomic_DNA"/>
</dbReference>
<feature type="transmembrane region" description="Helical" evidence="1">
    <location>
        <begin position="425"/>
        <end position="443"/>
    </location>
</feature>
<name>A0ABX8B5I5_9BACT</name>
<feature type="transmembrane region" description="Helical" evidence="1">
    <location>
        <begin position="235"/>
        <end position="264"/>
    </location>
</feature>
<feature type="transmembrane region" description="Helical" evidence="1">
    <location>
        <begin position="159"/>
        <end position="177"/>
    </location>
</feature>
<feature type="transmembrane region" description="Helical" evidence="1">
    <location>
        <begin position="376"/>
        <end position="394"/>
    </location>
</feature>
<reference evidence="2 3" key="1">
    <citation type="submission" date="2021-03" db="EMBL/GenBank/DDBJ databases">
        <title>Genomic and phenotypic characterization of Chloracidobacterium isolates provides evidence for multiple species.</title>
        <authorList>
            <person name="Saini M.K."/>
            <person name="Costas A.M.G."/>
            <person name="Tank M."/>
            <person name="Bryant D.A."/>
        </authorList>
    </citation>
    <scope>NUCLEOTIDE SEQUENCE [LARGE SCALE GENOMIC DNA]</scope>
    <source>
        <strain evidence="2 3">N</strain>
    </source>
</reference>
<evidence type="ECO:0008006" key="4">
    <source>
        <dbReference type="Google" id="ProtNLM"/>
    </source>
</evidence>
<feature type="transmembrane region" description="Helical" evidence="1">
    <location>
        <begin position="345"/>
        <end position="364"/>
    </location>
</feature>
<keyword evidence="1" id="KW-0812">Transmembrane</keyword>
<dbReference type="Proteomes" id="UP000677668">
    <property type="component" value="Chromosome 1"/>
</dbReference>